<comment type="caution">
    <text evidence="1">The sequence shown here is derived from an EMBL/GenBank/DDBJ whole genome shotgun (WGS) entry which is preliminary data.</text>
</comment>
<dbReference type="RefSeq" id="WP_230778782.1">
    <property type="nucleotide sequence ID" value="NZ_JAJNCT010000026.1"/>
</dbReference>
<reference evidence="1 2" key="1">
    <citation type="submission" date="2021-11" db="EMBL/GenBank/DDBJ databases">
        <title>Genome sequence.</title>
        <authorList>
            <person name="Sun Q."/>
        </authorList>
    </citation>
    <scope>NUCLEOTIDE SEQUENCE [LARGE SCALE GENOMIC DNA]</scope>
    <source>
        <strain evidence="1 2">KCTC 12005</strain>
    </source>
</reference>
<dbReference type="Proteomes" id="UP001199260">
    <property type="component" value="Unassembled WGS sequence"/>
</dbReference>
<dbReference type="AlphaFoldDB" id="A0AAW4Y1R6"/>
<keyword evidence="2" id="KW-1185">Reference proteome</keyword>
<accession>A0AAW4Y1R6</accession>
<organism evidence="1 2">
    <name type="scientific">Comamonas koreensis</name>
    <dbReference type="NCBI Taxonomy" id="160825"/>
    <lineage>
        <taxon>Bacteria</taxon>
        <taxon>Pseudomonadati</taxon>
        <taxon>Pseudomonadota</taxon>
        <taxon>Betaproteobacteria</taxon>
        <taxon>Burkholderiales</taxon>
        <taxon>Comamonadaceae</taxon>
        <taxon>Comamonas</taxon>
    </lineage>
</organism>
<sequence length="86" mass="9856">MAFAKLKRDVGARLRRCVDHGLPEWVTRHAEERIACATFHRDSSQAADMPSEAKRQSFDKAVKVLSEVNDLLHAFERHVRFALPEV</sequence>
<proteinExistence type="predicted"/>
<evidence type="ECO:0000313" key="2">
    <source>
        <dbReference type="Proteomes" id="UP001199260"/>
    </source>
</evidence>
<name>A0AAW4Y1R6_9BURK</name>
<dbReference type="EMBL" id="JAJNCT010000026">
    <property type="protein sequence ID" value="MCD2167238.1"/>
    <property type="molecule type" value="Genomic_DNA"/>
</dbReference>
<gene>
    <name evidence="1" type="ORF">LPW39_19120</name>
</gene>
<evidence type="ECO:0000313" key="1">
    <source>
        <dbReference type="EMBL" id="MCD2167238.1"/>
    </source>
</evidence>
<protein>
    <submittedName>
        <fullName evidence="1">Uncharacterized protein</fullName>
    </submittedName>
</protein>